<feature type="transmembrane region" description="Helical" evidence="5">
    <location>
        <begin position="49"/>
        <end position="68"/>
    </location>
</feature>
<dbReference type="OrthoDB" id="3181223at2"/>
<keyword evidence="3 5" id="KW-1133">Transmembrane helix</keyword>
<feature type="transmembrane region" description="Helical" evidence="5">
    <location>
        <begin position="375"/>
        <end position="395"/>
    </location>
</feature>
<feature type="transmembrane region" description="Helical" evidence="5">
    <location>
        <begin position="407"/>
        <end position="430"/>
    </location>
</feature>
<evidence type="ECO:0000256" key="4">
    <source>
        <dbReference type="ARBA" id="ARBA00023136"/>
    </source>
</evidence>
<organism evidence="6 7">
    <name type="scientific">Candidatus Sulfotelmatobacter kueseliae</name>
    <dbReference type="NCBI Taxonomy" id="2042962"/>
    <lineage>
        <taxon>Bacteria</taxon>
        <taxon>Pseudomonadati</taxon>
        <taxon>Acidobacteriota</taxon>
        <taxon>Terriglobia</taxon>
        <taxon>Terriglobales</taxon>
        <taxon>Candidatus Korobacteraceae</taxon>
        <taxon>Candidatus Sulfotelmatobacter</taxon>
    </lineage>
</organism>
<feature type="transmembrane region" description="Helical" evidence="5">
    <location>
        <begin position="290"/>
        <end position="314"/>
    </location>
</feature>
<proteinExistence type="predicted"/>
<name>A0A2U3K869_9BACT</name>
<dbReference type="PANTHER" id="PTHR11785">
    <property type="entry name" value="AMINO ACID TRANSPORTER"/>
    <property type="match status" value="1"/>
</dbReference>
<feature type="transmembrane region" description="Helical" evidence="5">
    <location>
        <begin position="350"/>
        <end position="369"/>
    </location>
</feature>
<evidence type="ECO:0000256" key="1">
    <source>
        <dbReference type="ARBA" id="ARBA00004141"/>
    </source>
</evidence>
<feature type="transmembrane region" description="Helical" evidence="5">
    <location>
        <begin position="88"/>
        <end position="105"/>
    </location>
</feature>
<dbReference type="PANTHER" id="PTHR11785:SF512">
    <property type="entry name" value="SOBREMESA, ISOFORM B"/>
    <property type="match status" value="1"/>
</dbReference>
<feature type="transmembrane region" description="Helical" evidence="5">
    <location>
        <begin position="208"/>
        <end position="228"/>
    </location>
</feature>
<accession>A0A2U3K869</accession>
<dbReference type="PIRSF" id="PIRSF006060">
    <property type="entry name" value="AA_transporter"/>
    <property type="match status" value="1"/>
</dbReference>
<evidence type="ECO:0000256" key="5">
    <source>
        <dbReference type="SAM" id="Phobius"/>
    </source>
</evidence>
<dbReference type="GO" id="GO:0015179">
    <property type="term" value="F:L-amino acid transmembrane transporter activity"/>
    <property type="evidence" value="ECO:0007669"/>
    <property type="project" value="TreeGrafter"/>
</dbReference>
<protein>
    <submittedName>
        <fullName evidence="6">Amino acid/polyamine/organocation transporter, APC superfamily</fullName>
    </submittedName>
</protein>
<feature type="transmembrane region" description="Helical" evidence="5">
    <location>
        <begin position="248"/>
        <end position="270"/>
    </location>
</feature>
<dbReference type="EMBL" id="OMOD01000052">
    <property type="protein sequence ID" value="SPF35833.1"/>
    <property type="molecule type" value="Genomic_DNA"/>
</dbReference>
<dbReference type="Pfam" id="PF13520">
    <property type="entry name" value="AA_permease_2"/>
    <property type="match status" value="1"/>
</dbReference>
<keyword evidence="4 5" id="KW-0472">Membrane</keyword>
<reference evidence="7" key="1">
    <citation type="submission" date="2018-02" db="EMBL/GenBank/DDBJ databases">
        <authorList>
            <person name="Hausmann B."/>
        </authorList>
    </citation>
    <scope>NUCLEOTIDE SEQUENCE [LARGE SCALE GENOMIC DNA]</scope>
    <source>
        <strain evidence="7">Peat soil MAG SbA1</strain>
    </source>
</reference>
<keyword evidence="2 5" id="KW-0812">Transmembrane</keyword>
<evidence type="ECO:0000256" key="3">
    <source>
        <dbReference type="ARBA" id="ARBA00022989"/>
    </source>
</evidence>
<dbReference type="Gene3D" id="1.20.1740.10">
    <property type="entry name" value="Amino acid/polyamine transporter I"/>
    <property type="match status" value="1"/>
</dbReference>
<evidence type="ECO:0000256" key="2">
    <source>
        <dbReference type="ARBA" id="ARBA00022692"/>
    </source>
</evidence>
<dbReference type="AlphaFoldDB" id="A0A2U3K869"/>
<gene>
    <name evidence="6" type="ORF">SBA1_1450004</name>
</gene>
<dbReference type="InterPro" id="IPR002293">
    <property type="entry name" value="AA/rel_permease1"/>
</dbReference>
<dbReference type="GO" id="GO:0016020">
    <property type="term" value="C:membrane"/>
    <property type="evidence" value="ECO:0007669"/>
    <property type="project" value="UniProtKB-SubCell"/>
</dbReference>
<evidence type="ECO:0000313" key="7">
    <source>
        <dbReference type="Proteomes" id="UP000238701"/>
    </source>
</evidence>
<feature type="transmembrane region" description="Helical" evidence="5">
    <location>
        <begin position="20"/>
        <end position="37"/>
    </location>
</feature>
<evidence type="ECO:0000313" key="6">
    <source>
        <dbReference type="EMBL" id="SPF35833.1"/>
    </source>
</evidence>
<dbReference type="Proteomes" id="UP000238701">
    <property type="component" value="Unassembled WGS sequence"/>
</dbReference>
<feature type="transmembrane region" description="Helical" evidence="5">
    <location>
        <begin position="143"/>
        <end position="163"/>
    </location>
</feature>
<sequence>MPQIATSRPELSRELGASHAAAVVVGTIIGSGIFLVPSEMMQAVGSARLVYLAWIAGGLLSFFGALTYAELGAMKPQAGGEYVYVRDAYGPLAAFLYGWTWFVVAKPASVATVVTGLVRILATFPVFSFFSANVISAPLGVTWGQLVAIAAAILISFLNYLGIKRAGEFQLVFTLLKIAIILGIVLVCFSGAGNVAGRGWSNFASTFAGAKGGIAGFMAALVAALWAYDGWNDLNMVAGEVKRPERNIPIALIAGVAAVGVLYMLMNAAVQYVLPASAIAASPRPASDAVALVMGRMGAGIVSAGMALSMLVTLNGTIMSGARVPFAVARDGYFFRALAQVHPRFHTPSVAIMVQAALSIVLLLLGANFRQLFSLAIFAEWLFYMIAGSTIFVFRRREPYAARPYRMWGYPVVPAVFVAVAAALLCYTFKNDWPNSGYGVLVILAGIPVFAHFARMRRRSVGKND</sequence>
<dbReference type="InterPro" id="IPR050598">
    <property type="entry name" value="AminoAcid_Transporter"/>
</dbReference>
<feature type="transmembrane region" description="Helical" evidence="5">
    <location>
        <begin position="175"/>
        <end position="196"/>
    </location>
</feature>
<feature type="transmembrane region" description="Helical" evidence="5">
    <location>
        <begin position="436"/>
        <end position="454"/>
    </location>
</feature>
<feature type="transmembrane region" description="Helical" evidence="5">
    <location>
        <begin position="117"/>
        <end position="137"/>
    </location>
</feature>
<comment type="subcellular location">
    <subcellularLocation>
        <location evidence="1">Membrane</location>
        <topology evidence="1">Multi-pass membrane protein</topology>
    </subcellularLocation>
</comment>